<organism evidence="4 5">
    <name type="scientific">Rotaria magnacalcarata</name>
    <dbReference type="NCBI Taxonomy" id="392030"/>
    <lineage>
        <taxon>Eukaryota</taxon>
        <taxon>Metazoa</taxon>
        <taxon>Spiralia</taxon>
        <taxon>Gnathifera</taxon>
        <taxon>Rotifera</taxon>
        <taxon>Eurotatoria</taxon>
        <taxon>Bdelloidea</taxon>
        <taxon>Philodinida</taxon>
        <taxon>Philodinidae</taxon>
        <taxon>Rotaria</taxon>
    </lineage>
</organism>
<keyword evidence="1" id="KW-0677">Repeat</keyword>
<evidence type="ECO:0000259" key="3">
    <source>
        <dbReference type="PROSITE" id="PS50208"/>
    </source>
</evidence>
<dbReference type="PANTHER" id="PTHR24104">
    <property type="entry name" value="E3 UBIQUITIN-PROTEIN LIGASE NHLRC1-RELATED"/>
    <property type="match status" value="1"/>
</dbReference>
<dbReference type="InterPro" id="IPR011042">
    <property type="entry name" value="6-blade_b-propeller_TolB-like"/>
</dbReference>
<feature type="domain" description="Caspase family p20" evidence="3">
    <location>
        <begin position="11"/>
        <end position="89"/>
    </location>
</feature>
<dbReference type="InterPro" id="IPR011600">
    <property type="entry name" value="Pept_C14_caspase"/>
</dbReference>
<dbReference type="PANTHER" id="PTHR24104:SF25">
    <property type="entry name" value="PROTEIN LIN-41"/>
    <property type="match status" value="1"/>
</dbReference>
<dbReference type="Proteomes" id="UP000663824">
    <property type="component" value="Unassembled WGS sequence"/>
</dbReference>
<gene>
    <name evidence="4" type="ORF">MBJ925_LOCUS7488</name>
</gene>
<sequence>MGAFERYPSLRRKLALIIGNDEYNESYNKLENSKKNANDLSASLKTINFDVDMYVDLTRVKFHKHIIEFSKKINDGDLILFYFAGHGFQFNDKNYFIPSDAEIEVDKDVELFGIDAQRTLERFFKKNRSYATIFILDCCRPYLLKNIEKSKIIPNIPRNAHWGLNAYTVAGGRGPGSTFNRLHFPKGLFVNQNQAIFIADSSNHRIMKYNRHAVIGQRLYGQRISGYRLDQLNDPSNVIFDINSKSFIICDNHNRRVLRYFHRRRPYVTTITENIQCYGVAMDNEGSIYVSNAERHEVRRYGADEPYGVVVAGGNGQGRRLQQLSHPTYIFVDKDQSVYVSDSWNDRVIKWSKDTKEGVIVAGGRGQGSNRTQLNNPTGIVVDRLGTVYVADQRNNRVMRWYDSASYGDVIAGGLIPGDHANQLNRPEGLAFDRLGNLFVADSSNHRIQLFRILAM</sequence>
<dbReference type="PROSITE" id="PS51125">
    <property type="entry name" value="NHL"/>
    <property type="match status" value="2"/>
</dbReference>
<dbReference type="InterPro" id="IPR029030">
    <property type="entry name" value="Caspase-like_dom_sf"/>
</dbReference>
<feature type="repeat" description="NHL" evidence="2">
    <location>
        <begin position="368"/>
        <end position="398"/>
    </location>
</feature>
<dbReference type="SUPFAM" id="SSF52129">
    <property type="entry name" value="Caspase-like"/>
    <property type="match status" value="1"/>
</dbReference>
<dbReference type="InterPro" id="IPR001258">
    <property type="entry name" value="NHL_repeat"/>
</dbReference>
<dbReference type="Pfam" id="PF00656">
    <property type="entry name" value="Peptidase_C14"/>
    <property type="match status" value="1"/>
</dbReference>
<dbReference type="Gene3D" id="2.40.10.500">
    <property type="match status" value="1"/>
</dbReference>
<dbReference type="InterPro" id="IPR050952">
    <property type="entry name" value="TRIM-NHL_E3_ligases"/>
</dbReference>
<dbReference type="GO" id="GO:0043161">
    <property type="term" value="P:proteasome-mediated ubiquitin-dependent protein catabolic process"/>
    <property type="evidence" value="ECO:0007669"/>
    <property type="project" value="TreeGrafter"/>
</dbReference>
<accession>A0A816MR27</accession>
<dbReference type="AlphaFoldDB" id="A0A816MR27"/>
<dbReference type="Gene3D" id="3.40.50.1460">
    <property type="match status" value="1"/>
</dbReference>
<evidence type="ECO:0000256" key="1">
    <source>
        <dbReference type="ARBA" id="ARBA00022737"/>
    </source>
</evidence>
<dbReference type="SUPFAM" id="SSF101898">
    <property type="entry name" value="NHL repeat"/>
    <property type="match status" value="1"/>
</dbReference>
<comment type="caution">
    <text evidence="4">The sequence shown here is derived from an EMBL/GenBank/DDBJ whole genome shotgun (WGS) entry which is preliminary data.</text>
</comment>
<dbReference type="GO" id="GO:0061630">
    <property type="term" value="F:ubiquitin protein ligase activity"/>
    <property type="evidence" value="ECO:0007669"/>
    <property type="project" value="TreeGrafter"/>
</dbReference>
<dbReference type="GO" id="GO:0000209">
    <property type="term" value="P:protein polyubiquitination"/>
    <property type="evidence" value="ECO:0007669"/>
    <property type="project" value="TreeGrafter"/>
</dbReference>
<dbReference type="GO" id="GO:0004197">
    <property type="term" value="F:cysteine-type endopeptidase activity"/>
    <property type="evidence" value="ECO:0007669"/>
    <property type="project" value="InterPro"/>
</dbReference>
<dbReference type="Pfam" id="PF01436">
    <property type="entry name" value="NHL"/>
    <property type="match status" value="2"/>
</dbReference>
<evidence type="ECO:0000313" key="4">
    <source>
        <dbReference type="EMBL" id="CAF1984985.1"/>
    </source>
</evidence>
<evidence type="ECO:0000313" key="5">
    <source>
        <dbReference type="Proteomes" id="UP000663824"/>
    </source>
</evidence>
<reference evidence="4" key="1">
    <citation type="submission" date="2021-02" db="EMBL/GenBank/DDBJ databases">
        <authorList>
            <person name="Nowell W R."/>
        </authorList>
    </citation>
    <scope>NUCLEOTIDE SEQUENCE</scope>
</reference>
<name>A0A816MR27_9BILA</name>
<dbReference type="GO" id="GO:0008270">
    <property type="term" value="F:zinc ion binding"/>
    <property type="evidence" value="ECO:0007669"/>
    <property type="project" value="UniProtKB-KW"/>
</dbReference>
<dbReference type="EMBL" id="CAJNRE010002593">
    <property type="protein sequence ID" value="CAF1984985.1"/>
    <property type="molecule type" value="Genomic_DNA"/>
</dbReference>
<evidence type="ECO:0000256" key="2">
    <source>
        <dbReference type="PROSITE-ProRule" id="PRU00504"/>
    </source>
</evidence>
<dbReference type="CDD" id="cd05819">
    <property type="entry name" value="NHL"/>
    <property type="match status" value="1"/>
</dbReference>
<feature type="repeat" description="NHL" evidence="2">
    <location>
        <begin position="418"/>
        <end position="454"/>
    </location>
</feature>
<dbReference type="InterPro" id="IPR001309">
    <property type="entry name" value="Pept_C14_p20"/>
</dbReference>
<protein>
    <recommendedName>
        <fullName evidence="3">Caspase family p20 domain-containing protein</fullName>
    </recommendedName>
</protein>
<proteinExistence type="predicted"/>
<dbReference type="Gene3D" id="2.120.10.30">
    <property type="entry name" value="TolB, C-terminal domain"/>
    <property type="match status" value="1"/>
</dbReference>
<dbReference type="PROSITE" id="PS50208">
    <property type="entry name" value="CASPASE_P20"/>
    <property type="match status" value="1"/>
</dbReference>